<evidence type="ECO:0000313" key="2">
    <source>
        <dbReference type="Proteomes" id="UP001558850"/>
    </source>
</evidence>
<evidence type="ECO:0000313" key="1">
    <source>
        <dbReference type="EMBL" id="MEX3937393.1"/>
    </source>
</evidence>
<organism evidence="1 2">
    <name type="scientific">Paraburkholderia phymatum</name>
    <dbReference type="NCBI Taxonomy" id="148447"/>
    <lineage>
        <taxon>Bacteria</taxon>
        <taxon>Pseudomonadati</taxon>
        <taxon>Pseudomonadota</taxon>
        <taxon>Betaproteobacteria</taxon>
        <taxon>Burkholderiales</taxon>
        <taxon>Burkholderiaceae</taxon>
        <taxon>Paraburkholderia</taxon>
    </lineage>
</organism>
<name>A0ACC6UCE6_9BURK</name>
<sequence length="352" mass="40052">MLRKSANQARTRSEMEALRHTTSNCEKLGFQPPEPVETLRSIAHLFGSSKSRCGIYLLAFRDHQFYIGQSVNVVSRFSQHRQEWDDLVGFSFLPVRQSQLNDVEERLIRDAEELGMVIRNRLHTSIVVGDTDLDLILAPEEQDAWLASPKQFNKRDPASLMELPSGQVEKFRHHYRRFLDQPQSANVIRLLTTYIHECLPAPQRTEYSFWSLSCMPSTNAATWPRLACINVGGMEVFVLGHYKDAPWKLWGFVNVATDALAEKYGNARELIAAFPGIRFSTARPYRDAGQFQIRLEADDQDFFQLMADSCVMRAAATLALRVMRKRPTFFGKHHCKLLSNAILNADTGAGSN</sequence>
<reference evidence="1" key="1">
    <citation type="submission" date="2024-07" db="EMBL/GenBank/DDBJ databases">
        <title>A survey of Mimosa microsymbionts across Brazilian biomes reveals a high diversity of Paraburkholderia nodulating endemic species, but also that Cupriavidus is common as a symbiont of widespread species.</title>
        <authorList>
            <person name="Rouws L."/>
            <person name="Barauna A."/>
            <person name="Beukes C."/>
            <person name="Rouws J.R.C."/>
            <person name="De Faria S.M."/>
            <person name="Gross E."/>
            <person name="Bueno Dos Reis Junior F."/>
            <person name="Simon M.F."/>
            <person name="Maluk M."/>
            <person name="Odee D.W."/>
            <person name="Kenicer G."/>
            <person name="Young J.P.W."/>
            <person name="Reis V.M."/>
            <person name="Zilli J."/>
            <person name="James E.K."/>
        </authorList>
    </citation>
    <scope>NUCLEOTIDE SEQUENCE</scope>
    <source>
        <strain evidence="1">EG181B</strain>
    </source>
</reference>
<accession>A0ACC6UCE6</accession>
<protein>
    <submittedName>
        <fullName evidence="1">GIY-YIG nuclease family protein</fullName>
    </submittedName>
</protein>
<proteinExistence type="predicted"/>
<keyword evidence="2" id="KW-1185">Reference proteome</keyword>
<gene>
    <name evidence="1" type="ORF">AB4Y32_37645</name>
</gene>
<dbReference type="Proteomes" id="UP001558850">
    <property type="component" value="Unassembled WGS sequence"/>
</dbReference>
<comment type="caution">
    <text evidence="1">The sequence shown here is derived from an EMBL/GenBank/DDBJ whole genome shotgun (WGS) entry which is preliminary data.</text>
</comment>
<dbReference type="EMBL" id="JBFRCH010000051">
    <property type="protein sequence ID" value="MEX3937393.1"/>
    <property type="molecule type" value="Genomic_DNA"/>
</dbReference>